<keyword evidence="3" id="KW-0645">Protease</keyword>
<dbReference type="InterPro" id="IPR000994">
    <property type="entry name" value="Pept_M24"/>
</dbReference>
<organism evidence="3 4">
    <name type="scientific">Plastoroseomonas hellenica</name>
    <dbReference type="NCBI Taxonomy" id="2687306"/>
    <lineage>
        <taxon>Bacteria</taxon>
        <taxon>Pseudomonadati</taxon>
        <taxon>Pseudomonadota</taxon>
        <taxon>Alphaproteobacteria</taxon>
        <taxon>Acetobacterales</taxon>
        <taxon>Acetobacteraceae</taxon>
        <taxon>Plastoroseomonas</taxon>
    </lineage>
</organism>
<feature type="domain" description="Peptidase M24" evidence="1">
    <location>
        <begin position="176"/>
        <end position="376"/>
    </location>
</feature>
<accession>A0ABS5F877</accession>
<dbReference type="InterPro" id="IPR000587">
    <property type="entry name" value="Creatinase_N"/>
</dbReference>
<evidence type="ECO:0000313" key="4">
    <source>
        <dbReference type="Proteomes" id="UP001196870"/>
    </source>
</evidence>
<dbReference type="Gene3D" id="3.40.350.10">
    <property type="entry name" value="Creatinase/prolidase N-terminal domain"/>
    <property type="match status" value="1"/>
</dbReference>
<gene>
    <name evidence="3" type="ORF">GXW71_30560</name>
</gene>
<keyword evidence="3" id="KW-0031">Aminopeptidase</keyword>
<dbReference type="SUPFAM" id="SSF55920">
    <property type="entry name" value="Creatinase/aminopeptidase"/>
    <property type="match status" value="1"/>
</dbReference>
<reference evidence="4" key="1">
    <citation type="journal article" date="2021" name="Syst. Appl. Microbiol.">
        <title>Roseomonas hellenica sp. nov., isolated from roots of wild-growing Alkanna tinctoria.</title>
        <authorList>
            <person name="Rat A."/>
            <person name="Naranjo H.D."/>
            <person name="Lebbe L."/>
            <person name="Cnockaert M."/>
            <person name="Krigas N."/>
            <person name="Grigoriadou K."/>
            <person name="Maloupa E."/>
            <person name="Willems A."/>
        </authorList>
    </citation>
    <scope>NUCLEOTIDE SEQUENCE [LARGE SCALE GENOMIC DNA]</scope>
    <source>
        <strain evidence="4">LMG 31523</strain>
    </source>
</reference>
<dbReference type="PANTHER" id="PTHR46112">
    <property type="entry name" value="AMINOPEPTIDASE"/>
    <property type="match status" value="1"/>
</dbReference>
<dbReference type="Proteomes" id="UP001196870">
    <property type="component" value="Unassembled WGS sequence"/>
</dbReference>
<evidence type="ECO:0000259" key="1">
    <source>
        <dbReference type="Pfam" id="PF00557"/>
    </source>
</evidence>
<dbReference type="Pfam" id="PF01321">
    <property type="entry name" value="Creatinase_N"/>
    <property type="match status" value="1"/>
</dbReference>
<name>A0ABS5F877_9PROT</name>
<dbReference type="InterPro" id="IPR050659">
    <property type="entry name" value="Peptidase_M24B"/>
</dbReference>
<evidence type="ECO:0000259" key="2">
    <source>
        <dbReference type="Pfam" id="PF01321"/>
    </source>
</evidence>
<dbReference type="CDD" id="cd01066">
    <property type="entry name" value="APP_MetAP"/>
    <property type="match status" value="1"/>
</dbReference>
<dbReference type="RefSeq" id="WP_211856665.1">
    <property type="nucleotide sequence ID" value="NZ_JAAGBB010000067.1"/>
</dbReference>
<dbReference type="Pfam" id="PF00557">
    <property type="entry name" value="Peptidase_M24"/>
    <property type="match status" value="1"/>
</dbReference>
<dbReference type="PANTHER" id="PTHR46112:SF8">
    <property type="entry name" value="CYTOPLASMIC PEPTIDASE PEPQ-RELATED"/>
    <property type="match status" value="1"/>
</dbReference>
<protein>
    <submittedName>
        <fullName evidence="3">Aminopeptidase P family protein</fullName>
    </submittedName>
</protein>
<dbReference type="GO" id="GO:0004177">
    <property type="term" value="F:aminopeptidase activity"/>
    <property type="evidence" value="ECO:0007669"/>
    <property type="project" value="UniProtKB-KW"/>
</dbReference>
<proteinExistence type="predicted"/>
<keyword evidence="4" id="KW-1185">Reference proteome</keyword>
<evidence type="ECO:0000313" key="3">
    <source>
        <dbReference type="EMBL" id="MBR0668731.1"/>
    </source>
</evidence>
<feature type="domain" description="Creatinase N-terminal" evidence="2">
    <location>
        <begin position="5"/>
        <end position="168"/>
    </location>
</feature>
<keyword evidence="3" id="KW-0378">Hydrolase</keyword>
<dbReference type="SUPFAM" id="SSF53092">
    <property type="entry name" value="Creatinase/prolidase N-terminal domain"/>
    <property type="match status" value="1"/>
</dbReference>
<dbReference type="EMBL" id="JAAGBB010000067">
    <property type="protein sequence ID" value="MBR0668731.1"/>
    <property type="molecule type" value="Genomic_DNA"/>
</dbReference>
<sequence>MLTNLDRLHDRMAAIPADAVIGTMPENVLYLSGLWAMTQWIRRGPQAYALHPAPGRGTSCVVVGASAADHLTDGSAWVTEAYLHGRFPAEVIAGDAEGDAFAALLAQEPFADPIAALAAALRDRGLARARIAVDEVGLMPGHWQALAALLPEAVLLPAAAVLRDVRAVKTEEEVRRLRMAAEVAERSVTAALAIAREGVTEEELIRAFDARTVAEGGQPVLRCIGFGPRSALPNVVPSRRALRPGEVIRFDAGGRWGHYRADIARCAVLGEPSPRLRQVQRAIRAGLDRAHELARPGMRCAELFADVMETVRREGLPEYRREHVGHGIGLDGYDAPLLGPSSTEVLEAGMVLCVETPFYTLGAFGLQVEDTLVVREGGAESFMTTPADLVSV</sequence>
<dbReference type="InterPro" id="IPR029149">
    <property type="entry name" value="Creatin/AminoP/Spt16_N"/>
</dbReference>
<dbReference type="Gene3D" id="3.90.230.10">
    <property type="entry name" value="Creatinase/methionine aminopeptidase superfamily"/>
    <property type="match status" value="1"/>
</dbReference>
<comment type="caution">
    <text evidence="3">The sequence shown here is derived from an EMBL/GenBank/DDBJ whole genome shotgun (WGS) entry which is preliminary data.</text>
</comment>
<dbReference type="InterPro" id="IPR036005">
    <property type="entry name" value="Creatinase/aminopeptidase-like"/>
</dbReference>